<keyword evidence="2" id="KW-0489">Methyltransferase</keyword>
<dbReference type="GO" id="GO:0061542">
    <property type="term" value="F:3-demethylubiquinol 3-O-methyltransferase activity"/>
    <property type="evidence" value="ECO:0007669"/>
    <property type="project" value="UniProtKB-EC"/>
</dbReference>
<keyword evidence="2" id="KW-0808">Transferase</keyword>
<dbReference type="Pfam" id="PF08241">
    <property type="entry name" value="Methyltransf_11"/>
    <property type="match status" value="1"/>
</dbReference>
<name>A0ABV6ZRR8_9HYPH</name>
<proteinExistence type="predicted"/>
<dbReference type="GO" id="GO:0032259">
    <property type="term" value="P:methylation"/>
    <property type="evidence" value="ECO:0007669"/>
    <property type="project" value="UniProtKB-KW"/>
</dbReference>
<dbReference type="InterPro" id="IPR013216">
    <property type="entry name" value="Methyltransf_11"/>
</dbReference>
<dbReference type="PANTHER" id="PTHR43861">
    <property type="entry name" value="TRANS-ACONITATE 2-METHYLTRANSFERASE-RELATED"/>
    <property type="match status" value="1"/>
</dbReference>
<evidence type="ECO:0000259" key="1">
    <source>
        <dbReference type="Pfam" id="PF08241"/>
    </source>
</evidence>
<comment type="caution">
    <text evidence="2">The sequence shown here is derived from an EMBL/GenBank/DDBJ whole genome shotgun (WGS) entry which is preliminary data.</text>
</comment>
<dbReference type="GO" id="GO:0102208">
    <property type="term" value="F:2-polyprenyl-6-hydroxyphenol methylase activity"/>
    <property type="evidence" value="ECO:0007669"/>
    <property type="project" value="UniProtKB-EC"/>
</dbReference>
<evidence type="ECO:0000313" key="3">
    <source>
        <dbReference type="Proteomes" id="UP001595190"/>
    </source>
</evidence>
<dbReference type="RefSeq" id="WP_394315482.1">
    <property type="nucleotide sequence ID" value="NZ_JBHGPK010000049.1"/>
</dbReference>
<dbReference type="EC" id="2.1.1.64" evidence="2"/>
<dbReference type="Proteomes" id="UP001595190">
    <property type="component" value="Unassembled WGS sequence"/>
</dbReference>
<dbReference type="InterPro" id="IPR029063">
    <property type="entry name" value="SAM-dependent_MTases_sf"/>
</dbReference>
<dbReference type="CDD" id="cd02440">
    <property type="entry name" value="AdoMet_MTases"/>
    <property type="match status" value="1"/>
</dbReference>
<evidence type="ECO:0000313" key="2">
    <source>
        <dbReference type="EMBL" id="MFC2254881.1"/>
    </source>
</evidence>
<feature type="domain" description="Methyltransferase type 11" evidence="1">
    <location>
        <begin position="47"/>
        <end position="143"/>
    </location>
</feature>
<dbReference type="Gene3D" id="3.40.50.150">
    <property type="entry name" value="Vaccinia Virus protein VP39"/>
    <property type="match status" value="1"/>
</dbReference>
<sequence length="396" mass="44430">MAEHLDLEAKERLHLVEGEDRYHAFTASEHVSRYAAVHSICKGRRVLDVACGEGYGSKLIETWGAQRVLGIDLSNEAVAIAKKLYGTDSVDFRVGDVQKLSECLNGDVDFDLVVSFETIEHLPEPELFLQQLLHFLKAGAMVVLSCPNEDATHDPDLKNPHHDRRYSFESFRSLTEKYLGPAQWLVGAPVSGHANILLGNSQAFEGHTDPGALATQVELGLAMLGPSQDQIEISAQSCTYYLGVWGGTIEQSASVAAQTPSSFVSPWRQLAEISEALKEHIAAHHTQKEENAKTISTLTTRVSFLDGELHLQRQKAQYYAKDLAKTREELTKLQNWKSTLLRASSDNSELMAGNLQAFADSRFYRLWAKSPSMYEKKPVRILIRLCRAFYRRDRRR</sequence>
<dbReference type="SUPFAM" id="SSF53335">
    <property type="entry name" value="S-adenosyl-L-methionine-dependent methyltransferases"/>
    <property type="match status" value="1"/>
</dbReference>
<gene>
    <name evidence="2" type="ORF">ACETRX_35165</name>
</gene>
<protein>
    <submittedName>
        <fullName evidence="2">Class I SAM-dependent methyltransferase</fullName>
        <ecNumber evidence="2">2.1.1.222</ecNumber>
        <ecNumber evidence="2">2.1.1.64</ecNumber>
    </submittedName>
</protein>
<reference evidence="2 3" key="1">
    <citation type="submission" date="2024-09" db="EMBL/GenBank/DDBJ databases">
        <title>Description of Labrys sedimenti sp. nov., isolated from a diclofenac-degrading enrichment culture, and genome-based reclassification of Labrys portucalensis as a later heterotypic synonym of Labrys neptuniae.</title>
        <authorList>
            <person name="Tancsics A."/>
            <person name="Csepanyi A."/>
        </authorList>
    </citation>
    <scope>NUCLEOTIDE SEQUENCE [LARGE SCALE GENOMIC DNA]</scope>
    <source>
        <strain evidence="2 3">LMG 23412</strain>
    </source>
</reference>
<organism evidence="2 3">
    <name type="scientific">Labrys neptuniae</name>
    <dbReference type="NCBI Taxonomy" id="376174"/>
    <lineage>
        <taxon>Bacteria</taxon>
        <taxon>Pseudomonadati</taxon>
        <taxon>Pseudomonadota</taxon>
        <taxon>Alphaproteobacteria</taxon>
        <taxon>Hyphomicrobiales</taxon>
        <taxon>Xanthobacteraceae</taxon>
        <taxon>Labrys</taxon>
    </lineage>
</organism>
<dbReference type="EMBL" id="JBHGPK010000049">
    <property type="protein sequence ID" value="MFC2254881.1"/>
    <property type="molecule type" value="Genomic_DNA"/>
</dbReference>
<dbReference type="EC" id="2.1.1.222" evidence="2"/>
<accession>A0ABV6ZRR8</accession>